<dbReference type="GO" id="GO:0009103">
    <property type="term" value="P:lipopolysaccharide biosynthetic process"/>
    <property type="evidence" value="ECO:0007669"/>
    <property type="project" value="TreeGrafter"/>
</dbReference>
<dbReference type="SUPFAM" id="SSF53756">
    <property type="entry name" value="UDP-Glycosyltransferase/glycogen phosphorylase"/>
    <property type="match status" value="1"/>
</dbReference>
<dbReference type="Proteomes" id="UP000001916">
    <property type="component" value="Chromosome"/>
</dbReference>
<proteinExistence type="predicted"/>
<dbReference type="PANTHER" id="PTHR46401">
    <property type="entry name" value="GLYCOSYLTRANSFERASE WBBK-RELATED"/>
    <property type="match status" value="1"/>
</dbReference>
<feature type="domain" description="Glycosyl transferase family 1" evidence="2">
    <location>
        <begin position="192"/>
        <end position="348"/>
    </location>
</feature>
<dbReference type="EMBL" id="CP002042">
    <property type="protein sequence ID" value="ADH62179.1"/>
    <property type="molecule type" value="Genomic_DNA"/>
</dbReference>
<keyword evidence="1 4" id="KW-0808">Transferase</keyword>
<evidence type="ECO:0000256" key="1">
    <source>
        <dbReference type="ARBA" id="ARBA00022679"/>
    </source>
</evidence>
<evidence type="ECO:0000313" key="5">
    <source>
        <dbReference type="Proteomes" id="UP000001916"/>
    </source>
</evidence>
<protein>
    <submittedName>
        <fullName evidence="4">Glycosyl transferase group 1</fullName>
    </submittedName>
</protein>
<accession>D7BHE1</accession>
<sequence>MILIDATPLQSEHRLRGVGAYVRHLVQHLEAKGHTPFYFASTVGLEHVQGLLPPERTLTVYRPHTPAQVYWAYNELAMRWAILRLRPRVFFCPDFNGLLSNPFGESVPMLHDLIPLKMREEGEGLGIRLSRLRWGVYFAKVRRARHIIARSEWVKKDAIELLGIAPERITVVAQGLDRERFVPSTGQGPYAAEPPYFLHVGGSGTNKNMRRVLEAFARVAPTHPQTRLYFVGPWAPAEREWLEAEKTRLGLAERVRHLGFIPDADLPSLYGNAAAVVFPSLEEGYGLPVLEGMASGAPVITSNVSSLPEVAGDAALLVNPLEVEAIAAAMRRILEEPGLVQALRQKGRIQASQFSWEALADQVWETLNRIAQT</sequence>
<gene>
    <name evidence="4" type="ordered locus">Mesil_0235</name>
</gene>
<evidence type="ECO:0000259" key="2">
    <source>
        <dbReference type="Pfam" id="PF00534"/>
    </source>
</evidence>
<keyword evidence="5" id="KW-1185">Reference proteome</keyword>
<dbReference type="Pfam" id="PF00534">
    <property type="entry name" value="Glycos_transf_1"/>
    <property type="match status" value="1"/>
</dbReference>
<dbReference type="HOGENOM" id="CLU_009583_27_6_0"/>
<dbReference type="InterPro" id="IPR028098">
    <property type="entry name" value="Glyco_trans_4-like_N"/>
</dbReference>
<feature type="domain" description="Glycosyltransferase subfamily 4-like N-terminal" evidence="3">
    <location>
        <begin position="17"/>
        <end position="180"/>
    </location>
</feature>
<dbReference type="Pfam" id="PF13439">
    <property type="entry name" value="Glyco_transf_4"/>
    <property type="match status" value="1"/>
</dbReference>
<dbReference type="Gene3D" id="3.40.50.2000">
    <property type="entry name" value="Glycogen Phosphorylase B"/>
    <property type="match status" value="2"/>
</dbReference>
<dbReference type="GO" id="GO:0016757">
    <property type="term" value="F:glycosyltransferase activity"/>
    <property type="evidence" value="ECO:0007669"/>
    <property type="project" value="InterPro"/>
</dbReference>
<dbReference type="STRING" id="526227.Mesil_0235"/>
<organism evidence="4 5">
    <name type="scientific">Allomeiothermus silvanus (strain ATCC 700542 / DSM 9946 / NBRC 106475 / NCIMB 13440 / VI-R2)</name>
    <name type="common">Thermus silvanus</name>
    <dbReference type="NCBI Taxonomy" id="526227"/>
    <lineage>
        <taxon>Bacteria</taxon>
        <taxon>Thermotogati</taxon>
        <taxon>Deinococcota</taxon>
        <taxon>Deinococci</taxon>
        <taxon>Thermales</taxon>
        <taxon>Thermaceae</taxon>
        <taxon>Allomeiothermus</taxon>
    </lineage>
</organism>
<dbReference type="CDD" id="cd03809">
    <property type="entry name" value="GT4_MtfB-like"/>
    <property type="match status" value="1"/>
</dbReference>
<dbReference type="KEGG" id="msv:Mesil_0235"/>
<dbReference type="InterPro" id="IPR001296">
    <property type="entry name" value="Glyco_trans_1"/>
</dbReference>
<evidence type="ECO:0000259" key="3">
    <source>
        <dbReference type="Pfam" id="PF13439"/>
    </source>
</evidence>
<dbReference type="OrthoDB" id="9797829at2"/>
<dbReference type="CAZy" id="GT4">
    <property type="family name" value="Glycosyltransferase Family 4"/>
</dbReference>
<reference evidence="4 5" key="1">
    <citation type="journal article" date="2010" name="Stand. Genomic Sci.">
        <title>Complete genome sequence of Meiothermus silvanus type strain (VI-R2).</title>
        <authorList>
            <person name="Sikorski J."/>
            <person name="Tindall B.J."/>
            <person name="Lowry S."/>
            <person name="Lucas S."/>
            <person name="Nolan M."/>
            <person name="Copeland A."/>
            <person name="Glavina Del Rio T."/>
            <person name="Tice H."/>
            <person name="Cheng J.F."/>
            <person name="Han C."/>
            <person name="Pitluck S."/>
            <person name="Liolios K."/>
            <person name="Ivanova N."/>
            <person name="Mavromatis K."/>
            <person name="Mikhailova N."/>
            <person name="Pati A."/>
            <person name="Goodwin L."/>
            <person name="Chen A."/>
            <person name="Palaniappan K."/>
            <person name="Land M."/>
            <person name="Hauser L."/>
            <person name="Chang Y.J."/>
            <person name="Jeffries C.D."/>
            <person name="Rohde M."/>
            <person name="Goker M."/>
            <person name="Woyke T."/>
            <person name="Bristow J."/>
            <person name="Eisen J.A."/>
            <person name="Markowitz V."/>
            <person name="Hugenholtz P."/>
            <person name="Kyrpides N.C."/>
            <person name="Klenk H.P."/>
            <person name="Lapidus A."/>
        </authorList>
    </citation>
    <scope>NUCLEOTIDE SEQUENCE [LARGE SCALE GENOMIC DNA]</scope>
    <source>
        <strain evidence="5">ATCC 700542 / DSM 9946 / VI-R2</strain>
    </source>
</reference>
<dbReference type="AlphaFoldDB" id="D7BHE1"/>
<evidence type="ECO:0000313" key="4">
    <source>
        <dbReference type="EMBL" id="ADH62179.1"/>
    </source>
</evidence>
<name>D7BHE1_ALLS1</name>
<dbReference type="eggNOG" id="COG0438">
    <property type="taxonomic scope" value="Bacteria"/>
</dbReference>
<dbReference type="RefSeq" id="WP_013156786.1">
    <property type="nucleotide sequence ID" value="NC_014212.1"/>
</dbReference>
<dbReference type="PANTHER" id="PTHR46401:SF2">
    <property type="entry name" value="GLYCOSYLTRANSFERASE WBBK-RELATED"/>
    <property type="match status" value="1"/>
</dbReference>